<dbReference type="Pfam" id="PF00092">
    <property type="entry name" value="VWA"/>
    <property type="match status" value="1"/>
</dbReference>
<dbReference type="AlphaFoldDB" id="H2ZF61"/>
<evidence type="ECO:0000256" key="1">
    <source>
        <dbReference type="SAM" id="SignalP"/>
    </source>
</evidence>
<dbReference type="Gene3D" id="3.40.50.410">
    <property type="entry name" value="von Willebrand factor, type A domain"/>
    <property type="match status" value="1"/>
</dbReference>
<dbReference type="Ensembl" id="ENSCSAVT00000016408.1">
    <property type="protein sequence ID" value="ENSCSAVP00000016227.1"/>
    <property type="gene ID" value="ENSCSAVG00000009545.1"/>
</dbReference>
<evidence type="ECO:0000259" key="2">
    <source>
        <dbReference type="PROSITE" id="PS50234"/>
    </source>
</evidence>
<dbReference type="PANTHER" id="PTHR10579">
    <property type="entry name" value="CALCIUM-ACTIVATED CHLORIDE CHANNEL REGULATOR"/>
    <property type="match status" value="1"/>
</dbReference>
<dbReference type="SMART" id="SM00327">
    <property type="entry name" value="VWA"/>
    <property type="match status" value="1"/>
</dbReference>
<keyword evidence="4" id="KW-1185">Reference proteome</keyword>
<dbReference type="InterPro" id="IPR013642">
    <property type="entry name" value="CLCA_N"/>
</dbReference>
<dbReference type="Pfam" id="PF08434">
    <property type="entry name" value="CLCA"/>
    <property type="match status" value="1"/>
</dbReference>
<reference evidence="3" key="2">
    <citation type="submission" date="2025-08" db="UniProtKB">
        <authorList>
            <consortium name="Ensembl"/>
        </authorList>
    </citation>
    <scope>IDENTIFICATION</scope>
</reference>
<keyword evidence="1" id="KW-0732">Signal</keyword>
<feature type="signal peptide" evidence="1">
    <location>
        <begin position="1"/>
        <end position="18"/>
    </location>
</feature>
<reference evidence="3" key="3">
    <citation type="submission" date="2025-09" db="UniProtKB">
        <authorList>
            <consortium name="Ensembl"/>
        </authorList>
    </citation>
    <scope>IDENTIFICATION</scope>
</reference>
<dbReference type="SUPFAM" id="SSF53300">
    <property type="entry name" value="vWA-like"/>
    <property type="match status" value="1"/>
</dbReference>
<dbReference type="CDD" id="cd00198">
    <property type="entry name" value="vWFA"/>
    <property type="match status" value="1"/>
</dbReference>
<feature type="chain" id="PRO_5003579262" description="VWFA domain-containing protein" evidence="1">
    <location>
        <begin position="19"/>
        <end position="902"/>
    </location>
</feature>
<dbReference type="PANTHER" id="PTHR10579:SF172">
    <property type="entry name" value="CALCIUM-ACTIVATED CHLORIDE CHANNEL REGULATOR 4 PRECURSOR-RELATED"/>
    <property type="match status" value="1"/>
</dbReference>
<organism evidence="3 4">
    <name type="scientific">Ciona savignyi</name>
    <name type="common">Pacific transparent sea squirt</name>
    <dbReference type="NCBI Taxonomy" id="51511"/>
    <lineage>
        <taxon>Eukaryota</taxon>
        <taxon>Metazoa</taxon>
        <taxon>Chordata</taxon>
        <taxon>Tunicata</taxon>
        <taxon>Ascidiacea</taxon>
        <taxon>Phlebobranchia</taxon>
        <taxon>Cionidae</taxon>
        <taxon>Ciona</taxon>
    </lineage>
</organism>
<feature type="domain" description="VWFA" evidence="2">
    <location>
        <begin position="323"/>
        <end position="490"/>
    </location>
</feature>
<dbReference type="NCBIfam" id="NF041940">
    <property type="entry name" value="choice_anch_X"/>
    <property type="match status" value="1"/>
</dbReference>
<name>H2ZF61_CIOSA</name>
<sequence length="902" mass="98213">MSQFQILLLLFAVSSAYGLFESVTLVDNRYEGIVVAINPSVPENPFIINEIRDVFTDASSVLWESTEHRAYFGTVTILVPLTWKGNYNLATNGEVYAKADFVVADPNPMFESVPYTEQYTECGQPGEFIHLTPDFLLKDDYAQNYGPKGKTVIHEWAHLRWGVYDEYATEGYEPFYYSTQIYDQGYVEATRCPLSLAGHTVYPNPQNGNKLEACRVNISNNYMPNEGCVFIPNGPYGQPDDLDASLMSHQFMDQVIHFCHDDPTDPTNMHNKEAPNEHNRLCGQKSVWEIIMSSPDFRYANPPNPSISDVTPSFSIVRKPTNRYVLVLDGSGSMAGDRYESMMQAATDFIMNYVTFNSYMGIVEFDSQSYILSYMMEINTNADREFLVSKLPPPPGGSTCIGCGIQSGIDVLERSGENPAGGELIVLTDGEENTEPLVHEVRDEKVVVNSIFFGPSVNDDLQKLTEDSRGLWYSNALDNGLGLKETFKQIALTTDGDLYSNSYQIYGSTHSMGSNENDYGSFIIDSSVSKDSVFSFSWSSSGIAPTFTVTSPSGKPYCTNTGSSCYNPSVVSEGQWSYHIQTSSSSQVVSVMITSMASSVGTPPIVAEAGLSATDISTGGQAIVVYAKVTQGYQAITGAIVDAKIASTGGVVTTLRLVDTGSAPDVRENDGIYSRYFTQFSDQGRYSVTVHGVGNGTTVRSKKSKVSAAAYNPGYVKPDGTIEQNPNGLTDPNIHGNQGTDATEIEAFSRVVSPGGFSYSGPPSPSVDNFPPSSVIDLKASQLNAFDPKKGVVLTFTAPGNDYDSGTASSYEIRYLYTNPSQLKTNFESGIEVTATAVVQGDLSNPEEANVVERFVINIKDIPQKDLVTVGFAMRATDSAGNTASVSNVAMMNLFLRPPPES</sequence>
<dbReference type="InterPro" id="IPR036465">
    <property type="entry name" value="vWFA_dom_sf"/>
</dbReference>
<proteinExistence type="predicted"/>
<dbReference type="Proteomes" id="UP000007875">
    <property type="component" value="Unassembled WGS sequence"/>
</dbReference>
<dbReference type="InterPro" id="IPR051266">
    <property type="entry name" value="CLCR"/>
</dbReference>
<dbReference type="GeneTree" id="ENSGT00940000165580"/>
<dbReference type="InParanoid" id="H2ZF61"/>
<dbReference type="HOGENOM" id="CLU_005812_0_1_1"/>
<dbReference type="STRING" id="51511.ENSCSAVP00000016227"/>
<dbReference type="eggNOG" id="ENOG502QRRD">
    <property type="taxonomic scope" value="Eukaryota"/>
</dbReference>
<dbReference type="InterPro" id="IPR002035">
    <property type="entry name" value="VWF_A"/>
</dbReference>
<accession>H2ZF61</accession>
<dbReference type="PROSITE" id="PS50234">
    <property type="entry name" value="VWFA"/>
    <property type="match status" value="1"/>
</dbReference>
<reference evidence="4" key="1">
    <citation type="submission" date="2003-08" db="EMBL/GenBank/DDBJ databases">
        <authorList>
            <person name="Birren B."/>
            <person name="Nusbaum C."/>
            <person name="Abebe A."/>
            <person name="Abouelleil A."/>
            <person name="Adekoya E."/>
            <person name="Ait-zahra M."/>
            <person name="Allen N."/>
            <person name="Allen T."/>
            <person name="An P."/>
            <person name="Anderson M."/>
            <person name="Anderson S."/>
            <person name="Arachchi H."/>
            <person name="Armbruster J."/>
            <person name="Bachantsang P."/>
            <person name="Baldwin J."/>
            <person name="Barry A."/>
            <person name="Bayul T."/>
            <person name="Blitshsteyn B."/>
            <person name="Bloom T."/>
            <person name="Blye J."/>
            <person name="Boguslavskiy L."/>
            <person name="Borowsky M."/>
            <person name="Boukhgalter B."/>
            <person name="Brunache A."/>
            <person name="Butler J."/>
            <person name="Calixte N."/>
            <person name="Calvo S."/>
            <person name="Camarata J."/>
            <person name="Campo K."/>
            <person name="Chang J."/>
            <person name="Cheshatsang Y."/>
            <person name="Citroen M."/>
            <person name="Collymore A."/>
            <person name="Considine T."/>
            <person name="Cook A."/>
            <person name="Cooke P."/>
            <person name="Corum B."/>
            <person name="Cuomo C."/>
            <person name="David R."/>
            <person name="Dawoe T."/>
            <person name="Degray S."/>
            <person name="Dodge S."/>
            <person name="Dooley K."/>
            <person name="Dorje P."/>
            <person name="Dorjee K."/>
            <person name="Dorris L."/>
            <person name="Duffey N."/>
            <person name="Dupes A."/>
            <person name="Elkins T."/>
            <person name="Engels R."/>
            <person name="Erickson J."/>
            <person name="Farina A."/>
            <person name="Faro S."/>
            <person name="Ferreira P."/>
            <person name="Fischer H."/>
            <person name="Fitzgerald M."/>
            <person name="Foley K."/>
            <person name="Gage D."/>
            <person name="Galagan J."/>
            <person name="Gearin G."/>
            <person name="Gnerre S."/>
            <person name="Gnirke A."/>
            <person name="Goyette A."/>
            <person name="Graham J."/>
            <person name="Grandbois E."/>
            <person name="Gyaltsen K."/>
            <person name="Hafez N."/>
            <person name="Hagopian D."/>
            <person name="Hagos B."/>
            <person name="Hall J."/>
            <person name="Hatcher B."/>
            <person name="Heller A."/>
            <person name="Higgins H."/>
            <person name="Honan T."/>
            <person name="Horn A."/>
            <person name="Houde N."/>
            <person name="Hughes L."/>
            <person name="Hulme W."/>
            <person name="Husby E."/>
            <person name="Iliev I."/>
            <person name="Jaffe D."/>
            <person name="Jones C."/>
            <person name="Kamal M."/>
            <person name="Kamat A."/>
            <person name="Kamvysselis M."/>
            <person name="Karlsson E."/>
            <person name="Kells C."/>
            <person name="Kieu A."/>
            <person name="Kisner P."/>
            <person name="Kodira C."/>
            <person name="Kulbokas E."/>
            <person name="Labutti K."/>
            <person name="Lama D."/>
            <person name="Landers T."/>
            <person name="Leger J."/>
            <person name="Levine S."/>
            <person name="Lewis D."/>
            <person name="Lewis T."/>
            <person name="Lindblad-toh K."/>
            <person name="Liu X."/>
            <person name="Lokyitsang T."/>
            <person name="Lokyitsang Y."/>
            <person name="Lucien O."/>
            <person name="Lui A."/>
            <person name="Ma L.J."/>
            <person name="Mabbitt R."/>
            <person name="Macdonald J."/>
            <person name="Maclean C."/>
            <person name="Major J."/>
            <person name="Manning J."/>
            <person name="Marabella R."/>
            <person name="Maru K."/>
            <person name="Matthews C."/>
            <person name="Mauceli E."/>
            <person name="Mccarthy M."/>
            <person name="Mcdonough S."/>
            <person name="Mcghee T."/>
            <person name="Meldrim J."/>
            <person name="Meneus L."/>
            <person name="Mesirov J."/>
            <person name="Mihalev A."/>
            <person name="Mihova T."/>
            <person name="Mikkelsen T."/>
            <person name="Mlenga V."/>
            <person name="Moru K."/>
            <person name="Mozes J."/>
            <person name="Mulrain L."/>
            <person name="Munson G."/>
            <person name="Naylor J."/>
            <person name="Newes C."/>
            <person name="Nguyen C."/>
            <person name="Nguyen N."/>
            <person name="Nguyen T."/>
            <person name="Nicol R."/>
            <person name="Nielsen C."/>
            <person name="Nizzari M."/>
            <person name="Norbu C."/>
            <person name="Norbu N."/>
            <person name="O'donnell P."/>
            <person name="Okoawo O."/>
            <person name="O'leary S."/>
            <person name="Omotosho B."/>
            <person name="O'neill K."/>
            <person name="Osman S."/>
            <person name="Parker S."/>
            <person name="Perrin D."/>
            <person name="Phunkhang P."/>
            <person name="Piqani B."/>
            <person name="Purcell S."/>
            <person name="Rachupka T."/>
            <person name="Ramasamy U."/>
            <person name="Rameau R."/>
            <person name="Ray V."/>
            <person name="Raymond C."/>
            <person name="Retta R."/>
            <person name="Richardson S."/>
            <person name="Rise C."/>
            <person name="Rodriguez J."/>
            <person name="Rogers J."/>
            <person name="Rogov P."/>
            <person name="Rutman M."/>
            <person name="Schupbach R."/>
            <person name="Seaman C."/>
            <person name="Settipalli S."/>
            <person name="Sharpe T."/>
            <person name="Sheridan J."/>
            <person name="Sherpa N."/>
            <person name="Shi J."/>
            <person name="Smirnov S."/>
            <person name="Smith C."/>
            <person name="Sougnez C."/>
            <person name="Spencer B."/>
            <person name="Stalker J."/>
            <person name="Stange-thomann N."/>
            <person name="Stavropoulos S."/>
            <person name="Stetson K."/>
            <person name="Stone C."/>
            <person name="Stone S."/>
            <person name="Stubbs M."/>
            <person name="Talamas J."/>
            <person name="Tchuinga P."/>
            <person name="Tenzing P."/>
            <person name="Tesfaye S."/>
            <person name="Theodore J."/>
            <person name="Thoulutsang Y."/>
            <person name="Topham K."/>
            <person name="Towey S."/>
            <person name="Tsamla T."/>
            <person name="Tsomo N."/>
            <person name="Vallee D."/>
            <person name="Vassiliev H."/>
            <person name="Venkataraman V."/>
            <person name="Vinson J."/>
            <person name="Vo A."/>
            <person name="Wade C."/>
            <person name="Wang S."/>
            <person name="Wangchuk T."/>
            <person name="Wangdi T."/>
            <person name="Whittaker C."/>
            <person name="Wilkinson J."/>
            <person name="Wu Y."/>
            <person name="Wyman D."/>
            <person name="Yadav S."/>
            <person name="Yang S."/>
            <person name="Yang X."/>
            <person name="Yeager S."/>
            <person name="Yee E."/>
            <person name="Young G."/>
            <person name="Zainoun J."/>
            <person name="Zembeck L."/>
            <person name="Zimmer A."/>
            <person name="Zody M."/>
            <person name="Lander E."/>
        </authorList>
    </citation>
    <scope>NUCLEOTIDE SEQUENCE [LARGE SCALE GENOMIC DNA]</scope>
</reference>
<evidence type="ECO:0000313" key="4">
    <source>
        <dbReference type="Proteomes" id="UP000007875"/>
    </source>
</evidence>
<dbReference type="OMA" id="MQNQKCN"/>
<protein>
    <recommendedName>
        <fullName evidence="2">VWFA domain-containing protein</fullName>
    </recommendedName>
</protein>
<evidence type="ECO:0000313" key="3">
    <source>
        <dbReference type="Ensembl" id="ENSCSAVP00000016227.1"/>
    </source>
</evidence>